<comment type="caution">
    <text evidence="1">The sequence shown here is derived from an EMBL/GenBank/DDBJ whole genome shotgun (WGS) entry which is preliminary data.</text>
</comment>
<dbReference type="AlphaFoldDB" id="A0A2N0QYL4"/>
<proteinExistence type="predicted"/>
<dbReference type="Proteomes" id="UP000232688">
    <property type="component" value="Unassembled WGS sequence"/>
</dbReference>
<sequence>MILRKRIPWNQLKRSLNISINLLNRAKFTFKNTSTSTSDTTGNETVTLAGEVKKYDTAELFEEPELRQVVRDYGMPGGPTVKLADFAKECKEKKKHELKHAQEKAESG</sequence>
<dbReference type="VEuPathDB" id="FungiDB:RhiirA1_542228"/>
<dbReference type="EMBL" id="LLXH01002252">
    <property type="protein sequence ID" value="PKC56149.1"/>
    <property type="molecule type" value="Genomic_DNA"/>
</dbReference>
<reference evidence="1 2" key="1">
    <citation type="submission" date="2017-10" db="EMBL/GenBank/DDBJ databases">
        <title>Extensive intraspecific genome diversity in a model arbuscular mycorrhizal fungus.</title>
        <authorList>
            <person name="Chen E.C.H."/>
            <person name="Morin E."/>
            <person name="Baudet D."/>
            <person name="Noel J."/>
            <person name="Ndikumana S."/>
            <person name="Charron P."/>
            <person name="St-Onge C."/>
            <person name="Giorgi J."/>
            <person name="Grigoriev I.V."/>
            <person name="Roux C."/>
            <person name="Martin F.M."/>
            <person name="Corradi N."/>
        </authorList>
    </citation>
    <scope>NUCLEOTIDE SEQUENCE [LARGE SCALE GENOMIC DNA]</scope>
    <source>
        <strain evidence="1 2">A1</strain>
    </source>
</reference>
<accession>A0A2N0QYL4</accession>
<organism evidence="1 2">
    <name type="scientific">Rhizophagus irregularis</name>
    <dbReference type="NCBI Taxonomy" id="588596"/>
    <lineage>
        <taxon>Eukaryota</taxon>
        <taxon>Fungi</taxon>
        <taxon>Fungi incertae sedis</taxon>
        <taxon>Mucoromycota</taxon>
        <taxon>Glomeromycotina</taxon>
        <taxon>Glomeromycetes</taxon>
        <taxon>Glomerales</taxon>
        <taxon>Glomeraceae</taxon>
        <taxon>Rhizophagus</taxon>
    </lineage>
</organism>
<name>A0A2N0QYL4_9GLOM</name>
<gene>
    <name evidence="1" type="ORF">RhiirA1_542228</name>
</gene>
<evidence type="ECO:0000313" key="2">
    <source>
        <dbReference type="Proteomes" id="UP000232688"/>
    </source>
</evidence>
<reference evidence="1 2" key="2">
    <citation type="submission" date="2017-10" db="EMBL/GenBank/DDBJ databases">
        <title>Genome analyses suggest a sexual origin of heterokaryosis in a supposedly ancient asexual fungus.</title>
        <authorList>
            <person name="Corradi N."/>
            <person name="Sedzielewska K."/>
            <person name="Noel J."/>
            <person name="Charron P."/>
            <person name="Farinelli L."/>
            <person name="Marton T."/>
            <person name="Kruger M."/>
            <person name="Pelin A."/>
            <person name="Brachmann A."/>
            <person name="Corradi N."/>
        </authorList>
    </citation>
    <scope>NUCLEOTIDE SEQUENCE [LARGE SCALE GENOMIC DNA]</scope>
    <source>
        <strain evidence="1 2">A1</strain>
    </source>
</reference>
<evidence type="ECO:0000313" key="1">
    <source>
        <dbReference type="EMBL" id="PKC56149.1"/>
    </source>
</evidence>
<protein>
    <submittedName>
        <fullName evidence="1">Uncharacterized protein</fullName>
    </submittedName>
</protein>